<reference evidence="6" key="1">
    <citation type="journal article" date="2019" name="Int. J. Syst. Evol. Microbiol.">
        <title>The Global Catalogue of Microorganisms (GCM) 10K type strain sequencing project: providing services to taxonomists for standard genome sequencing and annotation.</title>
        <authorList>
            <consortium name="The Broad Institute Genomics Platform"/>
            <consortium name="The Broad Institute Genome Sequencing Center for Infectious Disease"/>
            <person name="Wu L."/>
            <person name="Ma J."/>
        </authorList>
    </citation>
    <scope>NUCLEOTIDE SEQUENCE [LARGE SCALE GENOMIC DNA]</scope>
    <source>
        <strain evidence="6">CGMCC 4.7400</strain>
    </source>
</reference>
<dbReference type="InterPro" id="IPR045431">
    <property type="entry name" value="EAD2"/>
</dbReference>
<evidence type="ECO:0000313" key="6">
    <source>
        <dbReference type="Proteomes" id="UP001597023"/>
    </source>
</evidence>
<dbReference type="Pfam" id="PF20028">
    <property type="entry name" value="VMAP-C"/>
    <property type="match status" value="1"/>
</dbReference>
<evidence type="ECO:0000259" key="3">
    <source>
        <dbReference type="Pfam" id="PF19956"/>
    </source>
</evidence>
<dbReference type="EMBL" id="JBHTEB010000001">
    <property type="protein sequence ID" value="MFD0315081.1"/>
    <property type="molecule type" value="Genomic_DNA"/>
</dbReference>
<dbReference type="Pfam" id="PF19916">
    <property type="entry name" value="VMAP-M0"/>
    <property type="match status" value="1"/>
</dbReference>
<feature type="domain" description="vWA-MoxR associated protein C-terminal" evidence="4">
    <location>
        <begin position="318"/>
        <end position="561"/>
    </location>
</feature>
<evidence type="ECO:0000259" key="2">
    <source>
        <dbReference type="Pfam" id="PF19916"/>
    </source>
</evidence>
<evidence type="ECO:0000256" key="1">
    <source>
        <dbReference type="SAM" id="MobiDB-lite"/>
    </source>
</evidence>
<name>A0ABW2WB42_9ACTN</name>
<organism evidence="5 6">
    <name type="scientific">Streptomyces flavalbus</name>
    <dbReference type="NCBI Taxonomy" id="2665155"/>
    <lineage>
        <taxon>Bacteria</taxon>
        <taxon>Bacillati</taxon>
        <taxon>Actinomycetota</taxon>
        <taxon>Actinomycetes</taxon>
        <taxon>Kitasatosporales</taxon>
        <taxon>Streptomycetaceae</taxon>
        <taxon>Streptomyces</taxon>
    </lineage>
</organism>
<dbReference type="Pfam" id="PF19956">
    <property type="entry name" value="EAD2"/>
    <property type="match status" value="1"/>
</dbReference>
<dbReference type="InterPro" id="IPR045450">
    <property type="entry name" value="VMAP_C"/>
</dbReference>
<dbReference type="InterPro" id="IPR045555">
    <property type="entry name" value="VMAP-M0"/>
</dbReference>
<accession>A0ABW2WB42</accession>
<dbReference type="RefSeq" id="WP_381607766.1">
    <property type="nucleotide sequence ID" value="NZ_JBHTEB010000001.1"/>
</dbReference>
<keyword evidence="6" id="KW-1185">Reference proteome</keyword>
<sequence length="580" mass="63687">MVDALGTSTALADPRGRLQWARELAAEFEGLELTGFPTPRQEFVEAVRLCSRTEGGLDGLVDITEFLAPALSTRLRPLLDEWYATDLYEGRDWTALRAGLDFSLPELPTLIAEISGDRVRLPAYCTSVWHAFVHLAGHNAPVGGLEPSMVLLEHLMLRAEAADLVGEIRAWNDHFAAAWGTAGGPSGLRALRSRLAARHRPHPALTADPAHTGHRALTVDPLHTGHPALTVDPAHTGHPAHTMDKKQHTAQLIPATATSAAAPPATVPPPRAAEVAAEPDGETDARPAPPVIRMFIKVAPDLTPFDATGPRRRRPEPRYRISSRVRYVESTRLHQEGRDPQDPVPRGKVPTAVAELLSATAELWQARDENVVLEIFLPTELLAEPVEWWDRNPQLSHPNPLLSKYPSVFIHSLERMQRRDLHHVWRRRWTRWRSDPGSGQAHWCDPQGRPAAEHLELLDARIGKEEGVVCMVLSDTPRTRSGLGPRELRVGLDHGVPVLVFHREAAASEAFRSLVQELLAGQGLANLPETARQWRGDAAAGAAGQRDKTLIRHLGVIWDDPHHLLDGDACAPAAFIGGTD</sequence>
<comment type="caution">
    <text evidence="5">The sequence shown here is derived from an EMBL/GenBank/DDBJ whole genome shotgun (WGS) entry which is preliminary data.</text>
</comment>
<protein>
    <submittedName>
        <fullName evidence="5">Uncharacterized protein</fullName>
    </submittedName>
</protein>
<proteinExistence type="predicted"/>
<gene>
    <name evidence="5" type="ORF">ACFQZ6_12745</name>
</gene>
<dbReference type="Proteomes" id="UP001597023">
    <property type="component" value="Unassembled WGS sequence"/>
</dbReference>
<evidence type="ECO:0000259" key="4">
    <source>
        <dbReference type="Pfam" id="PF20028"/>
    </source>
</evidence>
<feature type="region of interest" description="Disordered" evidence="1">
    <location>
        <begin position="258"/>
        <end position="287"/>
    </location>
</feature>
<feature type="domain" description="Effector-associated" evidence="3">
    <location>
        <begin position="2"/>
        <end position="80"/>
    </location>
</feature>
<feature type="domain" description="vWA-MoxR associated protein middle region 0" evidence="2">
    <location>
        <begin position="89"/>
        <end position="189"/>
    </location>
</feature>
<evidence type="ECO:0000313" key="5">
    <source>
        <dbReference type="EMBL" id="MFD0315081.1"/>
    </source>
</evidence>